<dbReference type="UniPathway" id="UPA00109">
    <property type="reaction ID" value="UER00189"/>
</dbReference>
<dbReference type="GO" id="GO:0046166">
    <property type="term" value="P:glyceraldehyde-3-phosphate biosynthetic process"/>
    <property type="evidence" value="ECO:0007669"/>
    <property type="project" value="TreeGrafter"/>
</dbReference>
<dbReference type="GO" id="GO:0006096">
    <property type="term" value="P:glycolytic process"/>
    <property type="evidence" value="ECO:0007669"/>
    <property type="project" value="UniProtKB-UniPathway"/>
</dbReference>
<accession>A0A350HAY9</accession>
<feature type="non-terminal residue" evidence="4">
    <location>
        <position position="1"/>
    </location>
</feature>
<comment type="subcellular location">
    <subcellularLocation>
        <location evidence="3">Cytoplasm</location>
    </subcellularLocation>
</comment>
<dbReference type="PANTHER" id="PTHR21139:SF42">
    <property type="entry name" value="TRIOSEPHOSPHATE ISOMERASE"/>
    <property type="match status" value="1"/>
</dbReference>
<evidence type="ECO:0000256" key="2">
    <source>
        <dbReference type="ARBA" id="ARBA00023235"/>
    </source>
</evidence>
<dbReference type="EC" id="5.3.1.1" evidence="3"/>
<comment type="subunit">
    <text evidence="3">Homodimer.</text>
</comment>
<comment type="catalytic activity">
    <reaction evidence="3">
        <text>D-glyceraldehyde 3-phosphate = dihydroxyacetone phosphate</text>
        <dbReference type="Rhea" id="RHEA:18585"/>
        <dbReference type="ChEBI" id="CHEBI:57642"/>
        <dbReference type="ChEBI" id="CHEBI:59776"/>
        <dbReference type="EC" id="5.3.1.1"/>
    </reaction>
</comment>
<dbReference type="GO" id="GO:0004807">
    <property type="term" value="F:triose-phosphate isomerase activity"/>
    <property type="evidence" value="ECO:0007669"/>
    <property type="project" value="UniProtKB-EC"/>
</dbReference>
<dbReference type="InterPro" id="IPR000652">
    <property type="entry name" value="Triosephosphate_isomerase"/>
</dbReference>
<name>A0A350HAY9_UNCW3</name>
<organism evidence="4 5">
    <name type="scientific">candidate division WOR-3 bacterium</name>
    <dbReference type="NCBI Taxonomy" id="2052148"/>
    <lineage>
        <taxon>Bacteria</taxon>
        <taxon>Bacteria division WOR-3</taxon>
    </lineage>
</organism>
<dbReference type="PANTHER" id="PTHR21139">
    <property type="entry name" value="TRIOSEPHOSPHATE ISOMERASE"/>
    <property type="match status" value="1"/>
</dbReference>
<proteinExistence type="inferred from homology"/>
<gene>
    <name evidence="4" type="primary">tpiA</name>
    <name evidence="4" type="ORF">DCW38_05945</name>
</gene>
<keyword evidence="3" id="KW-0963">Cytoplasm</keyword>
<dbReference type="UniPathway" id="UPA00138"/>
<evidence type="ECO:0000313" key="5">
    <source>
        <dbReference type="Proteomes" id="UP000264062"/>
    </source>
</evidence>
<dbReference type="GO" id="GO:0019563">
    <property type="term" value="P:glycerol catabolic process"/>
    <property type="evidence" value="ECO:0007669"/>
    <property type="project" value="TreeGrafter"/>
</dbReference>
<dbReference type="Gene3D" id="3.20.20.70">
    <property type="entry name" value="Aldolase class I"/>
    <property type="match status" value="1"/>
</dbReference>
<reference evidence="4 5" key="1">
    <citation type="journal article" date="2018" name="Nat. Biotechnol.">
        <title>A standardized bacterial taxonomy based on genome phylogeny substantially revises the tree of life.</title>
        <authorList>
            <person name="Parks D.H."/>
            <person name="Chuvochina M."/>
            <person name="Waite D.W."/>
            <person name="Rinke C."/>
            <person name="Skarshewski A."/>
            <person name="Chaumeil P.A."/>
            <person name="Hugenholtz P."/>
        </authorList>
    </citation>
    <scope>NUCLEOTIDE SEQUENCE [LARGE SCALE GENOMIC DNA]</scope>
    <source>
        <strain evidence="4">UBA9956</strain>
    </source>
</reference>
<protein>
    <recommendedName>
        <fullName evidence="3">Triosephosphate isomerase</fullName>
        <ecNumber evidence="3">5.3.1.1</ecNumber>
    </recommendedName>
</protein>
<dbReference type="AlphaFoldDB" id="A0A350HAY9"/>
<comment type="pathway">
    <text evidence="3">Carbohydrate biosynthesis; gluconeogenesis.</text>
</comment>
<evidence type="ECO:0000256" key="1">
    <source>
        <dbReference type="ARBA" id="ARBA00007422"/>
    </source>
</evidence>
<dbReference type="PROSITE" id="PS00171">
    <property type="entry name" value="TIM_1"/>
    <property type="match status" value="1"/>
</dbReference>
<dbReference type="Proteomes" id="UP000264062">
    <property type="component" value="Unassembled WGS sequence"/>
</dbReference>
<dbReference type="InterPro" id="IPR035990">
    <property type="entry name" value="TIM_sf"/>
</dbReference>
<evidence type="ECO:0000313" key="4">
    <source>
        <dbReference type="EMBL" id="HAV92705.1"/>
    </source>
</evidence>
<evidence type="ECO:0000256" key="3">
    <source>
        <dbReference type="RuleBase" id="RU363013"/>
    </source>
</evidence>
<dbReference type="CDD" id="cd00311">
    <property type="entry name" value="TIM"/>
    <property type="match status" value="1"/>
</dbReference>
<dbReference type="InterPro" id="IPR013785">
    <property type="entry name" value="Aldolase_TIM"/>
</dbReference>
<comment type="pathway">
    <text evidence="3">Carbohydrate degradation; glycolysis; D-glyceraldehyde 3-phosphate from glycerone phosphate: step 1/1.</text>
</comment>
<dbReference type="PROSITE" id="PS51440">
    <property type="entry name" value="TIM_2"/>
    <property type="match status" value="1"/>
</dbReference>
<dbReference type="Pfam" id="PF00121">
    <property type="entry name" value="TIM"/>
    <property type="match status" value="1"/>
</dbReference>
<comment type="caution">
    <text evidence="4">The sequence shown here is derived from an EMBL/GenBank/DDBJ whole genome shotgun (WGS) entry which is preliminary data.</text>
</comment>
<keyword evidence="2 3" id="KW-0413">Isomerase</keyword>
<comment type="similarity">
    <text evidence="1 3">Belongs to the triosephosphate isomerase family.</text>
</comment>
<keyword evidence="3" id="KW-0324">Glycolysis</keyword>
<dbReference type="GO" id="GO:0006094">
    <property type="term" value="P:gluconeogenesis"/>
    <property type="evidence" value="ECO:0007669"/>
    <property type="project" value="UniProtKB-UniPathway"/>
</dbReference>
<keyword evidence="3" id="KW-0312">Gluconeogenesis</keyword>
<dbReference type="InterPro" id="IPR020861">
    <property type="entry name" value="Triosephosphate_isomerase_AS"/>
</dbReference>
<dbReference type="GO" id="GO:0005829">
    <property type="term" value="C:cytosol"/>
    <property type="evidence" value="ECO:0007669"/>
    <property type="project" value="TreeGrafter"/>
</dbReference>
<dbReference type="SUPFAM" id="SSF51351">
    <property type="entry name" value="Triosephosphate isomerase (TIM)"/>
    <property type="match status" value="1"/>
</dbReference>
<sequence length="144" mass="15683">LKMQKCLSLGMTPILCVGETEAERMSNRHKVIVENQLKIALGGIENNLKNIIIAYEPVWAIGTGNTATPNDAEEMHLFIREQISSIFGRKISSEMVILYGGSVNDENIKDLLRKDNIDGALIGGASLKGEKFAAVIEIAGKTNI</sequence>
<dbReference type="EMBL" id="DMZY01000177">
    <property type="protein sequence ID" value="HAV92705.1"/>
    <property type="molecule type" value="Genomic_DNA"/>
</dbReference>